<dbReference type="InterPro" id="IPR024503">
    <property type="entry name" value="DUF3196"/>
</dbReference>
<keyword evidence="3" id="KW-1185">Reference proteome</keyword>
<dbReference type="Proteomes" id="UP000270468">
    <property type="component" value="Unassembled WGS sequence"/>
</dbReference>
<accession>A0A3P5XCU4</accession>
<organism evidence="2 3">
    <name type="scientific">Filibacter tadaridae</name>
    <dbReference type="NCBI Taxonomy" id="2483811"/>
    <lineage>
        <taxon>Bacteria</taxon>
        <taxon>Bacillati</taxon>
        <taxon>Bacillota</taxon>
        <taxon>Bacilli</taxon>
        <taxon>Bacillales</taxon>
        <taxon>Caryophanaceae</taxon>
        <taxon>Filibacter</taxon>
    </lineage>
</organism>
<dbReference type="InterPro" id="IPR011990">
    <property type="entry name" value="TPR-like_helical_dom_sf"/>
</dbReference>
<dbReference type="Pfam" id="PF14559">
    <property type="entry name" value="TPR_19"/>
    <property type="match status" value="1"/>
</dbReference>
<dbReference type="PROSITE" id="PS50005">
    <property type="entry name" value="TPR"/>
    <property type="match status" value="1"/>
</dbReference>
<keyword evidence="1" id="KW-0802">TPR repeat</keyword>
<evidence type="ECO:0000256" key="1">
    <source>
        <dbReference type="PROSITE-ProRule" id="PRU00339"/>
    </source>
</evidence>
<dbReference type="SUPFAM" id="SSF116965">
    <property type="entry name" value="Hypothetical protein MPN330"/>
    <property type="match status" value="1"/>
</dbReference>
<gene>
    <name evidence="2" type="ORF">FILTAD_02855</name>
</gene>
<evidence type="ECO:0000313" key="3">
    <source>
        <dbReference type="Proteomes" id="UP000270468"/>
    </source>
</evidence>
<proteinExistence type="predicted"/>
<dbReference type="RefSeq" id="WP_124071648.1">
    <property type="nucleotide sequence ID" value="NZ_CBCRXF010000002.1"/>
</dbReference>
<dbReference type="AlphaFoldDB" id="A0A3P5XCU4"/>
<feature type="repeat" description="TPR" evidence="1">
    <location>
        <begin position="21"/>
        <end position="54"/>
    </location>
</feature>
<dbReference type="InterPro" id="IPR019734">
    <property type="entry name" value="TPR_rpt"/>
</dbReference>
<dbReference type="EMBL" id="UXAV01000044">
    <property type="protein sequence ID" value="VDC32671.1"/>
    <property type="molecule type" value="Genomic_DNA"/>
</dbReference>
<protein>
    <submittedName>
        <fullName evidence="2">Uncharacterized protein</fullName>
    </submittedName>
</protein>
<sequence>MRRKYGRLRKKENIVVFPGTFEKLVETGHTFVDQEEYEKAVKAFDQAIQYEPDYPDFLGPYAVSLYEIKEFERAKEIAARLLHTGTTDYIDAMELYLTISIQLQEYEEVEMTIGAIMDEGIVPEDMMKKFNYLRELNTRLSERYMENAFETPAIVFTVDEFIAMDTLSQQYALASLEGSDLSSIAPVMHQIIELSELSPLVITFALTLLHQTAYSEEVTVSKFGGKKTIIPAEMTLPGQDVMTADVLVAVEEQLQKDPSRLDMVRGLIEKFAITAFPFDWGDYTPEDVATAYIQYIESLFSGEDLPVTNLISLIRRIDNESDFSDE</sequence>
<dbReference type="Gene3D" id="1.25.40.10">
    <property type="entry name" value="Tetratricopeptide repeat domain"/>
    <property type="match status" value="1"/>
</dbReference>
<reference evidence="2 3" key="1">
    <citation type="submission" date="2018-11" db="EMBL/GenBank/DDBJ databases">
        <authorList>
            <person name="Criscuolo A."/>
        </authorList>
    </citation>
    <scope>NUCLEOTIDE SEQUENCE [LARGE SCALE GENOMIC DNA]</scope>
    <source>
        <strain evidence="2">ATB-66</strain>
    </source>
</reference>
<evidence type="ECO:0000313" key="2">
    <source>
        <dbReference type="EMBL" id="VDC32671.1"/>
    </source>
</evidence>
<name>A0A3P5XCU4_9BACL</name>
<dbReference type="OrthoDB" id="2364593at2"/>
<dbReference type="SUPFAM" id="SSF48452">
    <property type="entry name" value="TPR-like"/>
    <property type="match status" value="1"/>
</dbReference>
<dbReference type="Pfam" id="PF11428">
    <property type="entry name" value="DUF3196"/>
    <property type="match status" value="1"/>
</dbReference>